<keyword evidence="1" id="KW-0106">Calcium</keyword>
<evidence type="ECO:0000313" key="4">
    <source>
        <dbReference type="Proteomes" id="UP001152484"/>
    </source>
</evidence>
<dbReference type="AlphaFoldDB" id="A0A9P0ZRK1"/>
<dbReference type="PANTHER" id="PTHR34574">
    <property type="entry name" value="CALCIUM-BINDING EF-HAND FAMILY PROTEIN-RELATED"/>
    <property type="match status" value="1"/>
</dbReference>
<accession>A0A9P0ZRK1</accession>
<evidence type="ECO:0000313" key="3">
    <source>
        <dbReference type="EMBL" id="CAH9108127.1"/>
    </source>
</evidence>
<gene>
    <name evidence="3" type="ORF">CEURO_LOCUS17997</name>
</gene>
<feature type="domain" description="EF-hand" evidence="2">
    <location>
        <begin position="64"/>
        <end position="99"/>
    </location>
</feature>
<name>A0A9P0ZRK1_CUSEU</name>
<keyword evidence="4" id="KW-1185">Reference proteome</keyword>
<dbReference type="InterPro" id="IPR018247">
    <property type="entry name" value="EF_Hand_1_Ca_BS"/>
</dbReference>
<dbReference type="SMART" id="SM00054">
    <property type="entry name" value="EFh"/>
    <property type="match status" value="2"/>
</dbReference>
<dbReference type="SUPFAM" id="SSF47473">
    <property type="entry name" value="EF-hand"/>
    <property type="match status" value="1"/>
</dbReference>
<dbReference type="EMBL" id="CAMAPE010000051">
    <property type="protein sequence ID" value="CAH9108127.1"/>
    <property type="molecule type" value="Genomic_DNA"/>
</dbReference>
<dbReference type="Pfam" id="PF13499">
    <property type="entry name" value="EF-hand_7"/>
    <property type="match status" value="1"/>
</dbReference>
<dbReference type="GO" id="GO:0005509">
    <property type="term" value="F:calcium ion binding"/>
    <property type="evidence" value="ECO:0007669"/>
    <property type="project" value="InterPro"/>
</dbReference>
<protein>
    <recommendedName>
        <fullName evidence="2">EF-hand domain-containing protein</fullName>
    </recommendedName>
</protein>
<dbReference type="PROSITE" id="PS00018">
    <property type="entry name" value="EF_HAND_1"/>
    <property type="match status" value="1"/>
</dbReference>
<evidence type="ECO:0000256" key="1">
    <source>
        <dbReference type="ARBA" id="ARBA00022837"/>
    </source>
</evidence>
<proteinExistence type="predicted"/>
<dbReference type="Gene3D" id="1.10.238.10">
    <property type="entry name" value="EF-hand"/>
    <property type="match status" value="1"/>
</dbReference>
<organism evidence="3 4">
    <name type="scientific">Cuscuta europaea</name>
    <name type="common">European dodder</name>
    <dbReference type="NCBI Taxonomy" id="41803"/>
    <lineage>
        <taxon>Eukaryota</taxon>
        <taxon>Viridiplantae</taxon>
        <taxon>Streptophyta</taxon>
        <taxon>Embryophyta</taxon>
        <taxon>Tracheophyta</taxon>
        <taxon>Spermatophyta</taxon>
        <taxon>Magnoliopsida</taxon>
        <taxon>eudicotyledons</taxon>
        <taxon>Gunneridae</taxon>
        <taxon>Pentapetalae</taxon>
        <taxon>asterids</taxon>
        <taxon>lamiids</taxon>
        <taxon>Solanales</taxon>
        <taxon>Convolvulaceae</taxon>
        <taxon>Cuscuteae</taxon>
        <taxon>Cuscuta</taxon>
        <taxon>Cuscuta subgen. Cuscuta</taxon>
    </lineage>
</organism>
<dbReference type="InterPro" id="IPR002048">
    <property type="entry name" value="EF_hand_dom"/>
</dbReference>
<comment type="caution">
    <text evidence="3">The sequence shown here is derived from an EMBL/GenBank/DDBJ whole genome shotgun (WGS) entry which is preliminary data.</text>
</comment>
<dbReference type="Proteomes" id="UP001152484">
    <property type="component" value="Unassembled WGS sequence"/>
</dbReference>
<evidence type="ECO:0000259" key="2">
    <source>
        <dbReference type="PROSITE" id="PS50222"/>
    </source>
</evidence>
<reference evidence="3" key="1">
    <citation type="submission" date="2022-07" db="EMBL/GenBank/DDBJ databases">
        <authorList>
            <person name="Macas J."/>
            <person name="Novak P."/>
            <person name="Neumann P."/>
        </authorList>
    </citation>
    <scope>NUCLEOTIDE SEQUENCE</scope>
</reference>
<dbReference type="PROSITE" id="PS50222">
    <property type="entry name" value="EF_HAND_2"/>
    <property type="match status" value="1"/>
</dbReference>
<dbReference type="OrthoDB" id="186625at2759"/>
<sequence length="130" mass="14871">MSVAFVDGPVVEAFVNDTKSFNHWIDEKFKSLDVDNTGELSREALGDGQGKFGSQEFELQSRNEKHNLYNAVFERFDVDKNGTIDREEFRELMKEIMLAKARCIGKSPVLIILQMDSLLMRVVQHLSDSQ</sequence>
<dbReference type="PANTHER" id="PTHR34574:SF12">
    <property type="entry name" value="CALCIUM-BINDING EF HAND FAMILY PROTEIN"/>
    <property type="match status" value="1"/>
</dbReference>
<dbReference type="InterPro" id="IPR011992">
    <property type="entry name" value="EF-hand-dom_pair"/>
</dbReference>